<dbReference type="InterPro" id="IPR002110">
    <property type="entry name" value="Ankyrin_rpt"/>
</dbReference>
<dbReference type="SMART" id="SM00248">
    <property type="entry name" value="ANK"/>
    <property type="match status" value="4"/>
</dbReference>
<dbReference type="PROSITE" id="PS50297">
    <property type="entry name" value="ANK_REP_REGION"/>
    <property type="match status" value="1"/>
</dbReference>
<feature type="repeat" description="ANK" evidence="3">
    <location>
        <begin position="647"/>
        <end position="679"/>
    </location>
</feature>
<feature type="compositionally biased region" description="Basic and acidic residues" evidence="4">
    <location>
        <begin position="483"/>
        <end position="499"/>
    </location>
</feature>
<accession>A0A9P4GH86</accession>
<feature type="repeat" description="ANK" evidence="3">
    <location>
        <begin position="683"/>
        <end position="715"/>
    </location>
</feature>
<dbReference type="AlphaFoldDB" id="A0A9P4GH86"/>
<keyword evidence="1" id="KW-0677">Repeat</keyword>
<keyword evidence="2 3" id="KW-0040">ANK repeat</keyword>
<dbReference type="Gene3D" id="1.25.40.20">
    <property type="entry name" value="Ankyrin repeat-containing domain"/>
    <property type="match status" value="2"/>
</dbReference>
<sequence length="850" mass="94590">MVVTPVTAEDTATAILALGKSAWKLGVSLSKLDQDAGIVDITVKNLAGEVKSFGIECDLVYSELQEVVSKAGAGPPPRYEIYDEIWSCLITLVEEADQTIQEVELFCNGVSGEGSGSIGQARRQRKLEKNRDNITSVKENICRHTDSLRITLLLIKTKLRNPESSRADRRLSQALEKLQYMLKKLQTSFEASPQSRPSQIEARLMQYAREVIIEGTTTNETRSAAKSIAGSQGATSDSIGIAEWPHNQGSAHQSQQRWNPQDMEAKTHSMYPAQRTVEECEAVGELGDSDDDLDTDLATAALDTGTVAFEAREWEDANSLLQEALRVLQQLPTERRAFCDIFSLHYKLAVCAYHTQGPVDAEEALLSLVQQPASSDIHRGCIYDAKHLLSQIYLRIGQVERARSECEKALQARRRLLGKQSDASLESTVLMAHIYFLLNNRARAKSCLAMIPEARREEVIKTVERSMGTTLGHLEFSTLLNRETSEDLDRGSTRNESRRSSSTFGQPVENFFHSPVPSIIKSPANSPRQPPQDIFLDKSGVEGRQVTTAKSHLSVEEVSEWRSTKKERPSEDHSADPVAFGEMGLSQSEVSKGQSLSRKEILDKVGCQPRDRIETAVCDGDHAALASLLSKKKDSWRSKFRKRVRSERVTALHFAALFGEMNMARRLLDSGFNINEVPYGYTTSLTPLTFAVGARRVDMVRFLVANGAKPSELDSWSTLAGQLMSRSWLMKTMSDSEKELVPTQIVAIFGILLQHGWDVNMPFETTGRTVLHQAVTFWTGSYKWDLNLRAVITSFLCERGANPFQRNTEGKTPYDIASASGHHDLLLVLDRHGKRKDFNDGRVEPAELAS</sequence>
<organism evidence="5 6">
    <name type="scientific">Cucurbitaria berberidis CBS 394.84</name>
    <dbReference type="NCBI Taxonomy" id="1168544"/>
    <lineage>
        <taxon>Eukaryota</taxon>
        <taxon>Fungi</taxon>
        <taxon>Dikarya</taxon>
        <taxon>Ascomycota</taxon>
        <taxon>Pezizomycotina</taxon>
        <taxon>Dothideomycetes</taxon>
        <taxon>Pleosporomycetidae</taxon>
        <taxon>Pleosporales</taxon>
        <taxon>Pleosporineae</taxon>
        <taxon>Cucurbitariaceae</taxon>
        <taxon>Cucurbitaria</taxon>
    </lineage>
</organism>
<dbReference type="PANTHER" id="PTHR24201">
    <property type="entry name" value="ANK_REP_REGION DOMAIN-CONTAINING PROTEIN"/>
    <property type="match status" value="1"/>
</dbReference>
<gene>
    <name evidence="5" type="ORF">K460DRAFT_338998</name>
</gene>
<dbReference type="PROSITE" id="PS50088">
    <property type="entry name" value="ANK_REPEAT"/>
    <property type="match status" value="2"/>
</dbReference>
<protein>
    <recommendedName>
        <fullName evidence="7">Ankyrin</fullName>
    </recommendedName>
</protein>
<dbReference type="InterPro" id="IPR050776">
    <property type="entry name" value="Ank_Repeat/CDKN_Inhibitor"/>
</dbReference>
<proteinExistence type="predicted"/>
<feature type="compositionally biased region" description="Basic and acidic residues" evidence="4">
    <location>
        <begin position="553"/>
        <end position="575"/>
    </location>
</feature>
<dbReference type="GeneID" id="63848320"/>
<comment type="caution">
    <text evidence="5">The sequence shown here is derived from an EMBL/GenBank/DDBJ whole genome shotgun (WGS) entry which is preliminary data.</text>
</comment>
<evidence type="ECO:0000313" key="5">
    <source>
        <dbReference type="EMBL" id="KAF1846093.1"/>
    </source>
</evidence>
<evidence type="ECO:0000256" key="1">
    <source>
        <dbReference type="ARBA" id="ARBA00022737"/>
    </source>
</evidence>
<dbReference type="InterPro" id="IPR011990">
    <property type="entry name" value="TPR-like_helical_dom_sf"/>
</dbReference>
<evidence type="ECO:0000256" key="4">
    <source>
        <dbReference type="SAM" id="MobiDB-lite"/>
    </source>
</evidence>
<evidence type="ECO:0000313" key="6">
    <source>
        <dbReference type="Proteomes" id="UP000800039"/>
    </source>
</evidence>
<evidence type="ECO:0000256" key="2">
    <source>
        <dbReference type="ARBA" id="ARBA00023043"/>
    </source>
</evidence>
<dbReference type="InterPro" id="IPR036770">
    <property type="entry name" value="Ankyrin_rpt-contain_sf"/>
</dbReference>
<dbReference type="EMBL" id="ML976616">
    <property type="protein sequence ID" value="KAF1846093.1"/>
    <property type="molecule type" value="Genomic_DNA"/>
</dbReference>
<reference evidence="5" key="1">
    <citation type="submission" date="2020-01" db="EMBL/GenBank/DDBJ databases">
        <authorList>
            <consortium name="DOE Joint Genome Institute"/>
            <person name="Haridas S."/>
            <person name="Albert R."/>
            <person name="Binder M."/>
            <person name="Bloem J."/>
            <person name="Labutti K."/>
            <person name="Salamov A."/>
            <person name="Andreopoulos B."/>
            <person name="Baker S.E."/>
            <person name="Barry K."/>
            <person name="Bills G."/>
            <person name="Bluhm B.H."/>
            <person name="Cannon C."/>
            <person name="Castanera R."/>
            <person name="Culley D.E."/>
            <person name="Daum C."/>
            <person name="Ezra D."/>
            <person name="Gonzalez J.B."/>
            <person name="Henrissat B."/>
            <person name="Kuo A."/>
            <person name="Liang C."/>
            <person name="Lipzen A."/>
            <person name="Lutzoni F."/>
            <person name="Magnuson J."/>
            <person name="Mondo S."/>
            <person name="Nolan M."/>
            <person name="Ohm R."/>
            <person name="Pangilinan J."/>
            <person name="Park H.-J."/>
            <person name="Ramirez L."/>
            <person name="Alfaro M."/>
            <person name="Sun H."/>
            <person name="Tritt A."/>
            <person name="Yoshinaga Y."/>
            <person name="Zwiers L.-H."/>
            <person name="Turgeon B.G."/>
            <person name="Goodwin S.B."/>
            <person name="Spatafora J.W."/>
            <person name="Crous P.W."/>
            <person name="Grigoriev I.V."/>
        </authorList>
    </citation>
    <scope>NUCLEOTIDE SEQUENCE</scope>
    <source>
        <strain evidence="5">CBS 394.84</strain>
    </source>
</reference>
<dbReference type="Pfam" id="PF12796">
    <property type="entry name" value="Ank_2"/>
    <property type="match status" value="1"/>
</dbReference>
<dbReference type="Gene3D" id="1.25.40.10">
    <property type="entry name" value="Tetratricopeptide repeat domain"/>
    <property type="match status" value="1"/>
</dbReference>
<dbReference type="SUPFAM" id="SSF48403">
    <property type="entry name" value="Ankyrin repeat"/>
    <property type="match status" value="1"/>
</dbReference>
<evidence type="ECO:0008006" key="7">
    <source>
        <dbReference type="Google" id="ProtNLM"/>
    </source>
</evidence>
<keyword evidence="6" id="KW-1185">Reference proteome</keyword>
<dbReference type="SUPFAM" id="SSF48452">
    <property type="entry name" value="TPR-like"/>
    <property type="match status" value="1"/>
</dbReference>
<feature type="region of interest" description="Disordered" evidence="4">
    <location>
        <begin position="482"/>
        <end position="578"/>
    </location>
</feature>
<name>A0A9P4GH86_9PLEO</name>
<dbReference type="Proteomes" id="UP000800039">
    <property type="component" value="Unassembled WGS sequence"/>
</dbReference>
<evidence type="ECO:0000256" key="3">
    <source>
        <dbReference type="PROSITE-ProRule" id="PRU00023"/>
    </source>
</evidence>
<dbReference type="OrthoDB" id="194358at2759"/>
<dbReference type="RefSeq" id="XP_040788656.1">
    <property type="nucleotide sequence ID" value="XM_040931068.1"/>
</dbReference>